<dbReference type="AlphaFoldDB" id="A0A183D0V2"/>
<dbReference type="GO" id="GO:0005886">
    <property type="term" value="C:plasma membrane"/>
    <property type="evidence" value="ECO:0007669"/>
    <property type="project" value="TreeGrafter"/>
</dbReference>
<accession>A0A183D0V2</accession>
<organism evidence="2">
    <name type="scientific">Gongylonema pulchrum</name>
    <dbReference type="NCBI Taxonomy" id="637853"/>
    <lineage>
        <taxon>Eukaryota</taxon>
        <taxon>Metazoa</taxon>
        <taxon>Ecdysozoa</taxon>
        <taxon>Nematoda</taxon>
        <taxon>Chromadorea</taxon>
        <taxon>Rhabditida</taxon>
        <taxon>Spirurina</taxon>
        <taxon>Spiruromorpha</taxon>
        <taxon>Spiruroidea</taxon>
        <taxon>Gongylonematidae</taxon>
        <taxon>Gongylonema</taxon>
    </lineage>
</organism>
<dbReference type="WBParaSite" id="GPUH_0000234801-mRNA-1">
    <property type="protein sequence ID" value="GPUH_0000234801-mRNA-1"/>
    <property type="gene ID" value="GPUH_0000234801"/>
</dbReference>
<dbReference type="PANTHER" id="PTHR24416:SF611">
    <property type="entry name" value="TYROSINE-PROTEIN KINASE TRANSMEMBRANE RECEPTOR ROR"/>
    <property type="match status" value="1"/>
</dbReference>
<dbReference type="InterPro" id="IPR050122">
    <property type="entry name" value="RTK"/>
</dbReference>
<dbReference type="GO" id="GO:0043235">
    <property type="term" value="C:receptor complex"/>
    <property type="evidence" value="ECO:0007669"/>
    <property type="project" value="TreeGrafter"/>
</dbReference>
<dbReference type="SUPFAM" id="SSF56112">
    <property type="entry name" value="Protein kinase-like (PK-like)"/>
    <property type="match status" value="1"/>
</dbReference>
<dbReference type="PANTHER" id="PTHR24416">
    <property type="entry name" value="TYROSINE-PROTEIN KINASE RECEPTOR"/>
    <property type="match status" value="1"/>
</dbReference>
<name>A0A183D0V2_9BILA</name>
<dbReference type="GO" id="GO:0007169">
    <property type="term" value="P:cell surface receptor protein tyrosine kinase signaling pathway"/>
    <property type="evidence" value="ECO:0007669"/>
    <property type="project" value="TreeGrafter"/>
</dbReference>
<reference evidence="2" key="1">
    <citation type="submission" date="2016-06" db="UniProtKB">
        <authorList>
            <consortium name="WormBaseParasite"/>
        </authorList>
    </citation>
    <scope>IDENTIFICATION</scope>
</reference>
<dbReference type="Pfam" id="PF07714">
    <property type="entry name" value="PK_Tyr_Ser-Thr"/>
    <property type="match status" value="1"/>
</dbReference>
<evidence type="ECO:0000313" key="2">
    <source>
        <dbReference type="WBParaSite" id="GPUH_0000234801-mRNA-1"/>
    </source>
</evidence>
<dbReference type="InterPro" id="IPR000719">
    <property type="entry name" value="Prot_kinase_dom"/>
</dbReference>
<dbReference type="GO" id="GO:0005524">
    <property type="term" value="F:ATP binding"/>
    <property type="evidence" value="ECO:0007669"/>
    <property type="project" value="InterPro"/>
</dbReference>
<dbReference type="InterPro" id="IPR001245">
    <property type="entry name" value="Ser-Thr/Tyr_kinase_cat_dom"/>
</dbReference>
<proteinExistence type="predicted"/>
<dbReference type="InterPro" id="IPR011009">
    <property type="entry name" value="Kinase-like_dom_sf"/>
</dbReference>
<feature type="domain" description="Protein kinase" evidence="1">
    <location>
        <begin position="1"/>
        <end position="174"/>
    </location>
</feature>
<dbReference type="InterPro" id="IPR008266">
    <property type="entry name" value="Tyr_kinase_AS"/>
</dbReference>
<dbReference type="PRINTS" id="PR00109">
    <property type="entry name" value="TYRKINASE"/>
</dbReference>
<dbReference type="PROSITE" id="PS00109">
    <property type="entry name" value="PROTEIN_KINASE_TYR"/>
    <property type="match status" value="1"/>
</dbReference>
<dbReference type="Gene3D" id="1.10.510.10">
    <property type="entry name" value="Transferase(Phosphotransferase) domain 1"/>
    <property type="match status" value="1"/>
</dbReference>
<sequence length="194" mass="22203">LSDVLENRKGQVDDKEKIGNMSLGSACGLEYIHAQNIIHRDIAARNVLYTMNKVAKISDFGMSRQGDLYRMTKGNKKIPLKWTAPESMSVYQYTKKTDVFSFSILLWEIFSDGEEPYKGLTGVDVKRMVSCGERMERPEGCPKNMFKIIQKCWEQSPDDRYTMSEVVRKIEDVLDDYATDSIETEGHVEPKVTV</sequence>
<dbReference type="InterPro" id="IPR020635">
    <property type="entry name" value="Tyr_kinase_cat_dom"/>
</dbReference>
<evidence type="ECO:0000259" key="1">
    <source>
        <dbReference type="PROSITE" id="PS50011"/>
    </source>
</evidence>
<protein>
    <submittedName>
        <fullName evidence="2">Protein kinase domain-containing protein</fullName>
    </submittedName>
</protein>
<dbReference type="SMART" id="SM00219">
    <property type="entry name" value="TyrKc"/>
    <property type="match status" value="1"/>
</dbReference>
<dbReference type="GO" id="GO:0004714">
    <property type="term" value="F:transmembrane receptor protein tyrosine kinase activity"/>
    <property type="evidence" value="ECO:0007669"/>
    <property type="project" value="TreeGrafter"/>
</dbReference>
<dbReference type="PROSITE" id="PS50011">
    <property type="entry name" value="PROTEIN_KINASE_DOM"/>
    <property type="match status" value="1"/>
</dbReference>